<dbReference type="PANTHER" id="PTHR45752">
    <property type="entry name" value="LEUCINE-RICH REPEAT-CONTAINING"/>
    <property type="match status" value="1"/>
</dbReference>
<dbReference type="InterPro" id="IPR032675">
    <property type="entry name" value="LRR_dom_sf"/>
</dbReference>
<accession>A0A836BYI5</accession>
<evidence type="ECO:0000313" key="2">
    <source>
        <dbReference type="EMBL" id="KAG2492343.1"/>
    </source>
</evidence>
<dbReference type="AlphaFoldDB" id="A0A836BYI5"/>
<comment type="caution">
    <text evidence="2">The sequence shown here is derived from an EMBL/GenBank/DDBJ whole genome shotgun (WGS) entry which is preliminary data.</text>
</comment>
<protein>
    <recommendedName>
        <fullName evidence="4">F-box domain-containing protein</fullName>
    </recommendedName>
</protein>
<keyword evidence="3" id="KW-1185">Reference proteome</keyword>
<evidence type="ECO:0000313" key="3">
    <source>
        <dbReference type="Proteomes" id="UP000612055"/>
    </source>
</evidence>
<dbReference type="InterPro" id="IPR050715">
    <property type="entry name" value="LRR-SigEffector_domain"/>
</dbReference>
<gene>
    <name evidence="2" type="ORF">HYH03_009291</name>
</gene>
<sequence>MADVGGPPAAPSSGTQLDHLPDELLVQVFGWLASVGTVWEEDDPLQLSTLPYRQSDMELMPSTGLRGYPFLAQVCRKWRRLLDTPMAQALVWRRVTVDLGHELVTSIHTPLRWSNQRPTTAEYHAAFEATSLSASKVVGFLGRVAPHARALTLSNSEGFDGDEGEQGEYISLADKHNFGASHFGFALALMRNTLTELQLYRCHDLVTADCGVWTLVAQLPGLRLLAVEGLRGPLLASQVAPLGELSQLEGLALTGEGYRNGDWAVGLQGLPPAWSRLTSLTRLELRGHQQLPELPPWLAGLPRLAHLDVSGCCALALGPLPGLTRLEVLVLQNLCMGHELPPPAEAAAAEAAGRQPVRRAVPDLLPLAPRLRSLSLSCNGFAQLPAWLPKLTRLEHLDLSYNKDLHIRAPLTPLTALQQLRLVDFRRVHVAPKDKGAYWCEAKCTTMQHLSKLAKALKRRNPPPRVLLDV</sequence>
<organism evidence="2 3">
    <name type="scientific">Edaphochlamys debaryana</name>
    <dbReference type="NCBI Taxonomy" id="47281"/>
    <lineage>
        <taxon>Eukaryota</taxon>
        <taxon>Viridiplantae</taxon>
        <taxon>Chlorophyta</taxon>
        <taxon>core chlorophytes</taxon>
        <taxon>Chlorophyceae</taxon>
        <taxon>CS clade</taxon>
        <taxon>Chlamydomonadales</taxon>
        <taxon>Chlamydomonadales incertae sedis</taxon>
        <taxon>Edaphochlamys</taxon>
    </lineage>
</organism>
<dbReference type="OrthoDB" id="1728874at2759"/>
<dbReference type="GO" id="GO:0005930">
    <property type="term" value="C:axoneme"/>
    <property type="evidence" value="ECO:0007669"/>
    <property type="project" value="UniProtKB-SubCell"/>
</dbReference>
<evidence type="ECO:0000256" key="1">
    <source>
        <dbReference type="ARBA" id="ARBA00004430"/>
    </source>
</evidence>
<reference evidence="2" key="1">
    <citation type="journal article" date="2020" name="bioRxiv">
        <title>Comparative genomics of Chlamydomonas.</title>
        <authorList>
            <person name="Craig R.J."/>
            <person name="Hasan A.R."/>
            <person name="Ness R.W."/>
            <person name="Keightley P.D."/>
        </authorList>
    </citation>
    <scope>NUCLEOTIDE SEQUENCE</scope>
    <source>
        <strain evidence="2">CCAP 11/70</strain>
    </source>
</reference>
<dbReference type="PANTHER" id="PTHR45752:SF187">
    <property type="entry name" value="LEUCINE-RICH REPEAT AND IQ DOMAIN-CONTAINING PROTEIN 4"/>
    <property type="match status" value="1"/>
</dbReference>
<proteinExistence type="predicted"/>
<dbReference type="Gene3D" id="3.80.10.10">
    <property type="entry name" value="Ribonuclease Inhibitor"/>
    <property type="match status" value="2"/>
</dbReference>
<dbReference type="Proteomes" id="UP000612055">
    <property type="component" value="Unassembled WGS sequence"/>
</dbReference>
<name>A0A836BYI5_9CHLO</name>
<dbReference type="SUPFAM" id="SSF52047">
    <property type="entry name" value="RNI-like"/>
    <property type="match status" value="1"/>
</dbReference>
<dbReference type="EMBL" id="JAEHOE010000045">
    <property type="protein sequence ID" value="KAG2492343.1"/>
    <property type="molecule type" value="Genomic_DNA"/>
</dbReference>
<evidence type="ECO:0008006" key="4">
    <source>
        <dbReference type="Google" id="ProtNLM"/>
    </source>
</evidence>
<dbReference type="Gene3D" id="1.20.1280.50">
    <property type="match status" value="1"/>
</dbReference>
<comment type="subcellular location">
    <subcellularLocation>
        <location evidence="1">Cytoplasm</location>
        <location evidence="1">Cytoskeleton</location>
        <location evidence="1">Cilium axoneme</location>
    </subcellularLocation>
</comment>